<sequence length="72" mass="7672">MYIACCIDGAASVRLPRRRLCPTSCDLSRVRKTRPTKAIDVSTVALPRSHPAHGTYPALGDVAGNFDASTAD</sequence>
<dbReference type="Proteomes" id="UP001209878">
    <property type="component" value="Unassembled WGS sequence"/>
</dbReference>
<name>A0AAD9UCB2_RIDPI</name>
<accession>A0AAD9UCB2</accession>
<proteinExistence type="predicted"/>
<evidence type="ECO:0000313" key="2">
    <source>
        <dbReference type="Proteomes" id="UP001209878"/>
    </source>
</evidence>
<dbReference type="EMBL" id="JAODUO010000278">
    <property type="protein sequence ID" value="KAK2184188.1"/>
    <property type="molecule type" value="Genomic_DNA"/>
</dbReference>
<reference evidence="1" key="1">
    <citation type="journal article" date="2023" name="Mol. Biol. Evol.">
        <title>Third-Generation Sequencing Reveals the Adaptive Role of the Epigenome in Three Deep-Sea Polychaetes.</title>
        <authorList>
            <person name="Perez M."/>
            <person name="Aroh O."/>
            <person name="Sun Y."/>
            <person name="Lan Y."/>
            <person name="Juniper S.K."/>
            <person name="Young C.R."/>
            <person name="Angers B."/>
            <person name="Qian P.Y."/>
        </authorList>
    </citation>
    <scope>NUCLEOTIDE SEQUENCE</scope>
    <source>
        <strain evidence="1">R07B-5</strain>
    </source>
</reference>
<comment type="caution">
    <text evidence="1">The sequence shown here is derived from an EMBL/GenBank/DDBJ whole genome shotgun (WGS) entry which is preliminary data.</text>
</comment>
<evidence type="ECO:0000313" key="1">
    <source>
        <dbReference type="EMBL" id="KAK2184188.1"/>
    </source>
</evidence>
<gene>
    <name evidence="1" type="ORF">NP493_277g03037</name>
</gene>
<keyword evidence="2" id="KW-1185">Reference proteome</keyword>
<protein>
    <submittedName>
        <fullName evidence="1">Uncharacterized protein</fullName>
    </submittedName>
</protein>
<organism evidence="1 2">
    <name type="scientific">Ridgeia piscesae</name>
    <name type="common">Tubeworm</name>
    <dbReference type="NCBI Taxonomy" id="27915"/>
    <lineage>
        <taxon>Eukaryota</taxon>
        <taxon>Metazoa</taxon>
        <taxon>Spiralia</taxon>
        <taxon>Lophotrochozoa</taxon>
        <taxon>Annelida</taxon>
        <taxon>Polychaeta</taxon>
        <taxon>Sedentaria</taxon>
        <taxon>Canalipalpata</taxon>
        <taxon>Sabellida</taxon>
        <taxon>Siboglinidae</taxon>
        <taxon>Ridgeia</taxon>
    </lineage>
</organism>
<dbReference type="AlphaFoldDB" id="A0AAD9UCB2"/>